<dbReference type="Pfam" id="PF17862">
    <property type="entry name" value="AAA_lid_3"/>
    <property type="match status" value="1"/>
</dbReference>
<evidence type="ECO:0000313" key="18">
    <source>
        <dbReference type="Proteomes" id="UP001317705"/>
    </source>
</evidence>
<accession>A0ABN6VW45</accession>
<evidence type="ECO:0000256" key="15">
    <source>
        <dbReference type="RuleBase" id="RU003651"/>
    </source>
</evidence>
<evidence type="ECO:0000256" key="8">
    <source>
        <dbReference type="ARBA" id="ARBA00022801"/>
    </source>
</evidence>
<evidence type="ECO:0000256" key="7">
    <source>
        <dbReference type="ARBA" id="ARBA00022741"/>
    </source>
</evidence>
<comment type="cofactor">
    <cofactor evidence="14">
        <name>Zn(2+)</name>
        <dbReference type="ChEBI" id="CHEBI:29105"/>
    </cofactor>
    <text evidence="14">Binds 1 zinc ion per subunit.</text>
</comment>
<evidence type="ECO:0000259" key="16">
    <source>
        <dbReference type="SMART" id="SM00382"/>
    </source>
</evidence>
<dbReference type="GO" id="GO:0008237">
    <property type="term" value="F:metallopeptidase activity"/>
    <property type="evidence" value="ECO:0007669"/>
    <property type="project" value="UniProtKB-KW"/>
</dbReference>
<evidence type="ECO:0000256" key="3">
    <source>
        <dbReference type="ARBA" id="ARBA00022475"/>
    </source>
</evidence>
<dbReference type="InterPro" id="IPR037219">
    <property type="entry name" value="Peptidase_M41-like"/>
</dbReference>
<keyword evidence="10 14" id="KW-0067">ATP-binding</keyword>
<dbReference type="Gene3D" id="1.10.8.60">
    <property type="match status" value="1"/>
</dbReference>
<dbReference type="PANTHER" id="PTHR23076:SF97">
    <property type="entry name" value="ATP-DEPENDENT ZINC METALLOPROTEASE YME1L1"/>
    <property type="match status" value="1"/>
</dbReference>
<dbReference type="Pfam" id="PF00004">
    <property type="entry name" value="AAA"/>
    <property type="match status" value="1"/>
</dbReference>
<comment type="subunit">
    <text evidence="14">Homohexamer.</text>
</comment>
<dbReference type="NCBIfam" id="TIGR01241">
    <property type="entry name" value="FtsH_fam"/>
    <property type="match status" value="1"/>
</dbReference>
<dbReference type="Gene3D" id="3.30.720.210">
    <property type="match status" value="1"/>
</dbReference>
<reference evidence="17 18" key="1">
    <citation type="submission" date="2022-12" db="EMBL/GenBank/DDBJ databases">
        <title>Polyphasic characterization of Geotalea uranireducens NIT-SL11 newly isolated from a complex of sewage sludge and microbially reduced graphene oxide.</title>
        <authorList>
            <person name="Xie L."/>
            <person name="Yoshida N."/>
            <person name="Meng L."/>
        </authorList>
    </citation>
    <scope>NUCLEOTIDE SEQUENCE [LARGE SCALE GENOMIC DNA]</scope>
    <source>
        <strain evidence="17 18">NIT-SL11</strain>
    </source>
</reference>
<keyword evidence="8 14" id="KW-0378">Hydrolase</keyword>
<dbReference type="HAMAP" id="MF_01458">
    <property type="entry name" value="FtsH"/>
    <property type="match status" value="1"/>
</dbReference>
<comment type="function">
    <text evidence="14">Acts as a processive, ATP-dependent zinc metallopeptidase for both cytoplasmic and membrane proteins. Plays a role in the quality control of integral membrane proteins.</text>
</comment>
<keyword evidence="7 14" id="KW-0547">Nucleotide-binding</keyword>
<sequence length="610" mass="66912">MNQFYKNLALWLVISLMMILLFNLFNKPRTTQERLSYSDFITAVDAGKVSSVTVQGNDILGKYTDGKEFRSYKPSDAALSDKLIEKKVTVTAKPEEEKVSWFSIFISWFPLLFLVGVWIFFMRQMQGGGGKAMAFGKSRAKLLTEAQGRVTFEDVAGVDEAKEELEEIIQFLKDPKKFTKLGGRIPKGVLLVGPPGTGKTLLARAVAGEAGVPFFSISGSDFVEMFVGVGASRVRDLFVQGKKNAPCIIFIDEIDAVGRHRGAGLGGGHDEREQTLNQLLVEMDGFESNEGVILIAATNRPDVLDPALLRPGRFDRQVVVPQPDVKGREMILKVHTKKIPLASDVNLAVIARGTPGFSGADLANVVNEAALLAARKDKSVVDMRDIDDAKDKVLMGVERRSMVISEDEKKNTAYHEAGHTLVAKLIPGTDPVHKVSIIPRGRALGVTMQLPIEDKHSYSRESLLNRIAVLMGGRAAEEIIFGTMTTGAGNDIERATEIARKMVCEWGMSDKMGPVTFGKKDEQIFLGREMATHKNYSEATAVEIDAELRRIIEESYSRVRTLLSDNLGVLHNLATQLIEKENLSGDEVDRIINETVATAAPDAQEPPAAP</sequence>
<dbReference type="Proteomes" id="UP001317705">
    <property type="component" value="Chromosome"/>
</dbReference>
<evidence type="ECO:0000313" key="17">
    <source>
        <dbReference type="EMBL" id="BDV43386.1"/>
    </source>
</evidence>
<dbReference type="InterPro" id="IPR005936">
    <property type="entry name" value="FtsH"/>
</dbReference>
<dbReference type="InterPro" id="IPR027417">
    <property type="entry name" value="P-loop_NTPase"/>
</dbReference>
<dbReference type="RefSeq" id="WP_281999487.1">
    <property type="nucleotide sequence ID" value="NZ_AP027151.1"/>
</dbReference>
<evidence type="ECO:0000256" key="6">
    <source>
        <dbReference type="ARBA" id="ARBA00022723"/>
    </source>
</evidence>
<dbReference type="SMART" id="SM00382">
    <property type="entry name" value="AAA"/>
    <property type="match status" value="1"/>
</dbReference>
<evidence type="ECO:0000256" key="14">
    <source>
        <dbReference type="HAMAP-Rule" id="MF_01458"/>
    </source>
</evidence>
<dbReference type="InterPro" id="IPR003959">
    <property type="entry name" value="ATPase_AAA_core"/>
</dbReference>
<feature type="transmembrane region" description="Helical" evidence="14">
    <location>
        <begin position="99"/>
        <end position="121"/>
    </location>
</feature>
<dbReference type="SUPFAM" id="SSF140990">
    <property type="entry name" value="FtsH protease domain-like"/>
    <property type="match status" value="1"/>
</dbReference>
<dbReference type="SUPFAM" id="SSF52540">
    <property type="entry name" value="P-loop containing nucleoside triphosphate hydrolases"/>
    <property type="match status" value="1"/>
</dbReference>
<dbReference type="Gene3D" id="3.40.50.300">
    <property type="entry name" value="P-loop containing nucleotide triphosphate hydrolases"/>
    <property type="match status" value="1"/>
</dbReference>
<feature type="binding site" evidence="14">
    <location>
        <position position="415"/>
    </location>
    <ligand>
        <name>Zn(2+)</name>
        <dbReference type="ChEBI" id="CHEBI:29105"/>
        <note>catalytic</note>
    </ligand>
</feature>
<keyword evidence="18" id="KW-1185">Reference proteome</keyword>
<keyword evidence="6 14" id="KW-0479">Metal-binding</keyword>
<feature type="transmembrane region" description="Helical" evidence="14">
    <location>
        <begin position="7"/>
        <end position="25"/>
    </location>
</feature>
<dbReference type="Pfam" id="PF01434">
    <property type="entry name" value="Peptidase_M41"/>
    <property type="match status" value="1"/>
</dbReference>
<keyword evidence="11 14" id="KW-1133">Transmembrane helix</keyword>
<keyword evidence="12 14" id="KW-0482">Metalloprotease</keyword>
<organism evidence="17 18">
    <name type="scientific">Geotalea uraniireducens</name>
    <dbReference type="NCBI Taxonomy" id="351604"/>
    <lineage>
        <taxon>Bacteria</taxon>
        <taxon>Pseudomonadati</taxon>
        <taxon>Thermodesulfobacteriota</taxon>
        <taxon>Desulfuromonadia</taxon>
        <taxon>Geobacterales</taxon>
        <taxon>Geobacteraceae</taxon>
        <taxon>Geotalea</taxon>
    </lineage>
</organism>
<protein>
    <recommendedName>
        <fullName evidence="14">ATP-dependent zinc metalloprotease FtsH</fullName>
        <ecNumber evidence="14">3.4.24.-</ecNumber>
    </recommendedName>
</protein>
<dbReference type="PROSITE" id="PS00674">
    <property type="entry name" value="AAA"/>
    <property type="match status" value="1"/>
</dbReference>
<comment type="similarity">
    <text evidence="14">In the central section; belongs to the AAA ATPase family.</text>
</comment>
<name>A0ABN6VW45_9BACT</name>
<feature type="binding site" evidence="14">
    <location>
        <position position="419"/>
    </location>
    <ligand>
        <name>Zn(2+)</name>
        <dbReference type="ChEBI" id="CHEBI:29105"/>
        <note>catalytic</note>
    </ligand>
</feature>
<dbReference type="PANTHER" id="PTHR23076">
    <property type="entry name" value="METALLOPROTEASE M41 FTSH"/>
    <property type="match status" value="1"/>
</dbReference>
<keyword evidence="4 14" id="KW-0645">Protease</keyword>
<feature type="binding site" evidence="14">
    <location>
        <begin position="193"/>
        <end position="200"/>
    </location>
    <ligand>
        <name>ATP</name>
        <dbReference type="ChEBI" id="CHEBI:30616"/>
    </ligand>
</feature>
<proteinExistence type="inferred from homology"/>
<evidence type="ECO:0000256" key="4">
    <source>
        <dbReference type="ARBA" id="ARBA00022670"/>
    </source>
</evidence>
<comment type="similarity">
    <text evidence="2 14">In the C-terminal section; belongs to the peptidase M41 family.</text>
</comment>
<dbReference type="InterPro" id="IPR000642">
    <property type="entry name" value="Peptidase_M41"/>
</dbReference>
<evidence type="ECO:0000256" key="11">
    <source>
        <dbReference type="ARBA" id="ARBA00022989"/>
    </source>
</evidence>
<dbReference type="CDD" id="cd19501">
    <property type="entry name" value="RecA-like_FtsH"/>
    <property type="match status" value="1"/>
</dbReference>
<keyword evidence="3 14" id="KW-1003">Cell membrane</keyword>
<comment type="subcellular location">
    <subcellularLocation>
        <location evidence="14">Cell membrane</location>
        <topology evidence="14">Multi-pass membrane protein</topology>
        <orientation evidence="14">Cytoplasmic side</orientation>
    </subcellularLocation>
    <subcellularLocation>
        <location evidence="1">Membrane</location>
    </subcellularLocation>
</comment>
<gene>
    <name evidence="17" type="primary">ftsH-2</name>
    <name evidence="14" type="synonym">ftsH</name>
    <name evidence="17" type="ORF">GURASL_23090</name>
</gene>
<dbReference type="EMBL" id="AP027151">
    <property type="protein sequence ID" value="BDV43386.1"/>
    <property type="molecule type" value="Genomic_DNA"/>
</dbReference>
<keyword evidence="13 14" id="KW-0472">Membrane</keyword>
<dbReference type="InterPro" id="IPR003593">
    <property type="entry name" value="AAA+_ATPase"/>
</dbReference>
<feature type="active site" evidence="14">
    <location>
        <position position="416"/>
    </location>
</feature>
<evidence type="ECO:0000256" key="1">
    <source>
        <dbReference type="ARBA" id="ARBA00004370"/>
    </source>
</evidence>
<dbReference type="InterPro" id="IPR041569">
    <property type="entry name" value="AAA_lid_3"/>
</dbReference>
<feature type="binding site" evidence="14">
    <location>
        <position position="491"/>
    </location>
    <ligand>
        <name>Zn(2+)</name>
        <dbReference type="ChEBI" id="CHEBI:29105"/>
        <note>catalytic</note>
    </ligand>
</feature>
<keyword evidence="5 14" id="KW-0812">Transmembrane</keyword>
<dbReference type="Pfam" id="PF06480">
    <property type="entry name" value="FtsH_ext"/>
    <property type="match status" value="1"/>
</dbReference>
<evidence type="ECO:0000256" key="2">
    <source>
        <dbReference type="ARBA" id="ARBA00010044"/>
    </source>
</evidence>
<evidence type="ECO:0000256" key="13">
    <source>
        <dbReference type="ARBA" id="ARBA00023136"/>
    </source>
</evidence>
<comment type="similarity">
    <text evidence="15">Belongs to the AAA ATPase family.</text>
</comment>
<dbReference type="InterPro" id="IPR003960">
    <property type="entry name" value="ATPase_AAA_CS"/>
</dbReference>
<feature type="domain" description="AAA+ ATPase" evidence="16">
    <location>
        <begin position="185"/>
        <end position="324"/>
    </location>
</feature>
<evidence type="ECO:0000256" key="9">
    <source>
        <dbReference type="ARBA" id="ARBA00022833"/>
    </source>
</evidence>
<keyword evidence="9 14" id="KW-0862">Zinc</keyword>
<evidence type="ECO:0000256" key="10">
    <source>
        <dbReference type="ARBA" id="ARBA00022840"/>
    </source>
</evidence>
<dbReference type="EC" id="3.4.24.-" evidence="14"/>
<dbReference type="Gene3D" id="1.20.58.760">
    <property type="entry name" value="Peptidase M41"/>
    <property type="match status" value="1"/>
</dbReference>
<evidence type="ECO:0000256" key="12">
    <source>
        <dbReference type="ARBA" id="ARBA00023049"/>
    </source>
</evidence>
<evidence type="ECO:0000256" key="5">
    <source>
        <dbReference type="ARBA" id="ARBA00022692"/>
    </source>
</evidence>
<dbReference type="InterPro" id="IPR011546">
    <property type="entry name" value="Pept_M41_FtsH_extracell"/>
</dbReference>